<evidence type="ECO:0000259" key="5">
    <source>
        <dbReference type="Pfam" id="PF02782"/>
    </source>
</evidence>
<dbReference type="Gene3D" id="3.30.420.40">
    <property type="match status" value="2"/>
</dbReference>
<gene>
    <name evidence="6" type="ORF">CFK40_17585</name>
</gene>
<dbReference type="InterPro" id="IPR000577">
    <property type="entry name" value="Carb_kinase_FGGY"/>
</dbReference>
<evidence type="ECO:0000256" key="1">
    <source>
        <dbReference type="ARBA" id="ARBA00009156"/>
    </source>
</evidence>
<dbReference type="InterPro" id="IPR050406">
    <property type="entry name" value="FGGY_Carb_Kinase"/>
</dbReference>
<evidence type="ECO:0000313" key="7">
    <source>
        <dbReference type="Proteomes" id="UP000204391"/>
    </source>
</evidence>
<protein>
    <submittedName>
        <fullName evidence="6">Glycerol kinase</fullName>
    </submittedName>
</protein>
<dbReference type="CDD" id="cd07779">
    <property type="entry name" value="ASKHA_NBD_FGGY_YgcE-like"/>
    <property type="match status" value="1"/>
</dbReference>
<evidence type="ECO:0000259" key="4">
    <source>
        <dbReference type="Pfam" id="PF00370"/>
    </source>
</evidence>
<dbReference type="Proteomes" id="UP000204391">
    <property type="component" value="Chromosome"/>
</dbReference>
<dbReference type="GO" id="GO:0005975">
    <property type="term" value="P:carbohydrate metabolic process"/>
    <property type="evidence" value="ECO:0007669"/>
    <property type="project" value="InterPro"/>
</dbReference>
<name>A0A221MGB9_9BACI</name>
<dbReference type="PIRSF" id="PIRSF000538">
    <property type="entry name" value="GlpK"/>
    <property type="match status" value="1"/>
</dbReference>
<dbReference type="KEGG" id="vne:CFK40_17585"/>
<dbReference type="InterPro" id="IPR018485">
    <property type="entry name" value="FGGY_C"/>
</dbReference>
<dbReference type="InterPro" id="IPR018484">
    <property type="entry name" value="FGGY_N"/>
</dbReference>
<accession>A0A221MGB9</accession>
<dbReference type="GO" id="GO:0016301">
    <property type="term" value="F:kinase activity"/>
    <property type="evidence" value="ECO:0007669"/>
    <property type="project" value="UniProtKB-KW"/>
</dbReference>
<dbReference type="Pfam" id="PF02782">
    <property type="entry name" value="FGGY_C"/>
    <property type="match status" value="1"/>
</dbReference>
<dbReference type="EMBL" id="CP022437">
    <property type="protein sequence ID" value="ASN06697.1"/>
    <property type="molecule type" value="Genomic_DNA"/>
</dbReference>
<feature type="domain" description="Carbohydrate kinase FGGY C-terminal" evidence="5">
    <location>
        <begin position="256"/>
        <end position="442"/>
    </location>
</feature>
<dbReference type="PANTHER" id="PTHR43095">
    <property type="entry name" value="SUGAR KINASE"/>
    <property type="match status" value="1"/>
</dbReference>
<comment type="similarity">
    <text evidence="1">Belongs to the FGGY kinase family.</text>
</comment>
<dbReference type="AlphaFoldDB" id="A0A221MGB9"/>
<reference evidence="6 7" key="1">
    <citation type="journal article" date="2003" name="Int. J. Syst. Evol. Microbiol.">
        <title>Virgibacillus carmonensis sp. nov., Virgibacillus necropolis sp. nov. and Virgibacillus picturae sp. nov., three novel species isolated from deteriorated mural paintings, transfer of the species of the genus salibacillus to Virgibacillus, as Virgibacillus marismortui comb. nov. and Virgibacillus salexigens comb. nov., and emended description of the genus Virgibacillus.</title>
        <authorList>
            <person name="Heyrman J."/>
            <person name="Logan N.A."/>
            <person name="Busse H.J."/>
            <person name="Balcaen A."/>
            <person name="Lebbe L."/>
            <person name="Rodriguez-Diaz M."/>
            <person name="Swings J."/>
            <person name="De Vos P."/>
        </authorList>
    </citation>
    <scope>NUCLEOTIDE SEQUENCE [LARGE SCALE GENOMIC DNA]</scope>
    <source>
        <strain evidence="6 7">LMG 19488</strain>
    </source>
</reference>
<dbReference type="OrthoDB" id="9805576at2"/>
<dbReference type="SUPFAM" id="SSF53067">
    <property type="entry name" value="Actin-like ATPase domain"/>
    <property type="match status" value="2"/>
</dbReference>
<keyword evidence="7" id="KW-1185">Reference proteome</keyword>
<dbReference type="Pfam" id="PF00370">
    <property type="entry name" value="FGGY_N"/>
    <property type="match status" value="1"/>
</dbReference>
<organism evidence="6 7">
    <name type="scientific">Virgibacillus necropolis</name>
    <dbReference type="NCBI Taxonomy" id="163877"/>
    <lineage>
        <taxon>Bacteria</taxon>
        <taxon>Bacillati</taxon>
        <taxon>Bacillota</taxon>
        <taxon>Bacilli</taxon>
        <taxon>Bacillales</taxon>
        <taxon>Bacillaceae</taxon>
        <taxon>Virgibacillus</taxon>
    </lineage>
</organism>
<evidence type="ECO:0000256" key="2">
    <source>
        <dbReference type="ARBA" id="ARBA00022679"/>
    </source>
</evidence>
<feature type="domain" description="Carbohydrate kinase FGGY N-terminal" evidence="4">
    <location>
        <begin position="3"/>
        <end position="245"/>
    </location>
</feature>
<sequence>MDIILVIDIGTSSMRGGLYDEYGKIKKIIQIHYSPEYFATNRVEQDPIYWENALIQITSEAVQWLKTQGLPLEAISITSQRTSIIPVDRSGSPLHNAIMWQDKRTYNICEELKLYDAFVYNRSGAKINPVFTAPKIKWLKENEPNIYKSAHKILVIPDYAIFLMTGKFVTDYTYGSRTSLMNIHELEWDNELLELFKVDREKLCELIPQGSIAGYTTEMFMKRTGLPSGTPVISAGGDQQCAALGAGAIGNGSFQITTGTGSYIIASSNTLQLDSQMRTICSVSAVKSKYMLESSILTTSTICNWFCDNFYANSKGDSAFERMLEDALVSPVGSNNLITFPHFQGRGSPDWNSLASGIFFNVSLGTTRGDFARSILEAIALEISENLDIMNRIIGTITSISTAGGLTKSSLFNQIQADIYNQPISLPNNRETTSLGAWVTASLEMGMYDSYQKALNQAEKGTRNMLYYPISENVVIYDKQKLRRLALYNNLEQNGIYQLLREDGLDKNHQFS</sequence>
<keyword evidence="2" id="KW-0808">Transferase</keyword>
<keyword evidence="3 6" id="KW-0418">Kinase</keyword>
<dbReference type="PANTHER" id="PTHR43095:SF2">
    <property type="entry name" value="GLUCONOKINASE"/>
    <property type="match status" value="1"/>
</dbReference>
<evidence type="ECO:0000256" key="3">
    <source>
        <dbReference type="ARBA" id="ARBA00022777"/>
    </source>
</evidence>
<dbReference type="RefSeq" id="WP_089533693.1">
    <property type="nucleotide sequence ID" value="NZ_CP022437.1"/>
</dbReference>
<evidence type="ECO:0000313" key="6">
    <source>
        <dbReference type="EMBL" id="ASN06697.1"/>
    </source>
</evidence>
<dbReference type="InterPro" id="IPR043129">
    <property type="entry name" value="ATPase_NBD"/>
</dbReference>
<proteinExistence type="inferred from homology"/>